<dbReference type="EMBL" id="JAKJXP020000008">
    <property type="protein sequence ID" value="KAK7756219.1"/>
    <property type="molecule type" value="Genomic_DNA"/>
</dbReference>
<evidence type="ECO:0000256" key="4">
    <source>
        <dbReference type="SAM" id="MobiDB-lite"/>
    </source>
</evidence>
<dbReference type="SUPFAM" id="SSF48403">
    <property type="entry name" value="Ankyrin repeat"/>
    <property type="match status" value="1"/>
</dbReference>
<feature type="repeat" description="ANK" evidence="3">
    <location>
        <begin position="117"/>
        <end position="149"/>
    </location>
</feature>
<feature type="region of interest" description="Disordered" evidence="4">
    <location>
        <begin position="796"/>
        <end position="862"/>
    </location>
</feature>
<dbReference type="SMART" id="SM00248">
    <property type="entry name" value="ANK"/>
    <property type="match status" value="10"/>
</dbReference>
<comment type="caution">
    <text evidence="5">The sequence shown here is derived from an EMBL/GenBank/DDBJ whole genome shotgun (WGS) entry which is preliminary data.</text>
</comment>
<dbReference type="PROSITE" id="PS50297">
    <property type="entry name" value="ANK_REP_REGION"/>
    <property type="match status" value="3"/>
</dbReference>
<gene>
    <name evidence="5" type="ORF">SLS62_001812</name>
</gene>
<dbReference type="PANTHER" id="PTHR24198">
    <property type="entry name" value="ANKYRIN REPEAT AND PROTEIN KINASE DOMAIN-CONTAINING PROTEIN"/>
    <property type="match status" value="1"/>
</dbReference>
<feature type="compositionally biased region" description="Low complexity" evidence="4">
    <location>
        <begin position="723"/>
        <end position="737"/>
    </location>
</feature>
<evidence type="ECO:0000256" key="2">
    <source>
        <dbReference type="ARBA" id="ARBA00023043"/>
    </source>
</evidence>
<evidence type="ECO:0000313" key="5">
    <source>
        <dbReference type="EMBL" id="KAK7756219.1"/>
    </source>
</evidence>
<feature type="region of interest" description="Disordered" evidence="4">
    <location>
        <begin position="723"/>
        <end position="746"/>
    </location>
</feature>
<sequence>MPSLITLPTEIVKIIIEQFDRCRDVFACMRLCRRLFLIARRYIFRNAQPLHRILYWAIQANQRETVRAVLEAGANAAMPMMVHHRRLALLRTEPPARFYAQWPRRPLSPHSSPPYTSRYSALHLAVREGQLGLLKVLLQHGHPIDAASCHFCCVPWRTETRLNLPWHDWFQYHLTPLHTALCFGQSEIAQFLVKSGASIHGREFAYQNHLIPGGPVRTGATALHLACGCGDLPTAKFLIKEEYIKEIDVQDVRGYSPLWYAFIQRKWDCFEWLLSQGANLNLCVPRLPTGGPLAPRNSISVDYYTSLLDYAISCMRFDDALMLINVGINIHITMSRFRNPLHSCCSTRGTDPHRLAVITKLLDSKLDINSRVLQGCTPMLTAVAVRDLQAIQLLIQRGADLDLKLDDGTPALWLACSLSPDRKNYAKNNNSYLRGASPEIVRMLLEAGARIYELRLGGRNLLQHVCSSLPSPEKAAIVRLLVRHTRNFDSDVESVRDLVYSCFVTGDDDSLKAVLERIVSSRLWTSKADILQLFRLTMGRPNIGCLKYLLSIDVENYILWEPTNAPPCAVHDMIEYSIILGAANCTSVLQGTYPKQMEYLLSRNAETYLLKLLLQFSSAQEYQLHPDPVFRGSLADSAVDTMSLLLEHDGNSDHPSIDLEARRPPSRIPLAYNSIIEVIQEILTLERVHVLESNARLRAYRAFSRRVSIYWTATEPEIMIAPGASSSQTTSGSASPVSPSPPASVLGGGYDGAADLYNNIHNYRYNHHNFASGSSLPGTPGGPLPTALLRALHPSHLSSPLGYHQDPPGMPSSDSPSSSRSLVTAESGSDTASTSSSDNSITNNNTDSDASSRADSAEVVDS</sequence>
<keyword evidence="6" id="KW-1185">Reference proteome</keyword>
<dbReference type="InterPro" id="IPR002110">
    <property type="entry name" value="Ankyrin_rpt"/>
</dbReference>
<keyword evidence="2 3" id="KW-0040">ANK repeat</keyword>
<dbReference type="AlphaFoldDB" id="A0AAN9UVA8"/>
<protein>
    <recommendedName>
        <fullName evidence="7">Ankyrin</fullName>
    </recommendedName>
</protein>
<dbReference type="PROSITE" id="PS50088">
    <property type="entry name" value="ANK_REPEAT"/>
    <property type="match status" value="3"/>
</dbReference>
<evidence type="ECO:0008006" key="7">
    <source>
        <dbReference type="Google" id="ProtNLM"/>
    </source>
</evidence>
<evidence type="ECO:0000256" key="3">
    <source>
        <dbReference type="PROSITE-ProRule" id="PRU00023"/>
    </source>
</evidence>
<feature type="compositionally biased region" description="Low complexity" evidence="4">
    <location>
        <begin position="811"/>
        <end position="849"/>
    </location>
</feature>
<evidence type="ECO:0000313" key="6">
    <source>
        <dbReference type="Proteomes" id="UP001320420"/>
    </source>
</evidence>
<proteinExistence type="predicted"/>
<dbReference type="InterPro" id="IPR036770">
    <property type="entry name" value="Ankyrin_rpt-contain_sf"/>
</dbReference>
<organism evidence="5 6">
    <name type="scientific">Diatrype stigma</name>
    <dbReference type="NCBI Taxonomy" id="117547"/>
    <lineage>
        <taxon>Eukaryota</taxon>
        <taxon>Fungi</taxon>
        <taxon>Dikarya</taxon>
        <taxon>Ascomycota</taxon>
        <taxon>Pezizomycotina</taxon>
        <taxon>Sordariomycetes</taxon>
        <taxon>Xylariomycetidae</taxon>
        <taxon>Xylariales</taxon>
        <taxon>Diatrypaceae</taxon>
        <taxon>Diatrype</taxon>
    </lineage>
</organism>
<dbReference type="Pfam" id="PF12796">
    <property type="entry name" value="Ank_2"/>
    <property type="match status" value="2"/>
</dbReference>
<dbReference type="PANTHER" id="PTHR24198:SF165">
    <property type="entry name" value="ANKYRIN REPEAT-CONTAINING PROTEIN-RELATED"/>
    <property type="match status" value="1"/>
</dbReference>
<feature type="repeat" description="ANK" evidence="3">
    <location>
        <begin position="374"/>
        <end position="406"/>
    </location>
</feature>
<name>A0AAN9UVA8_9PEZI</name>
<evidence type="ECO:0000256" key="1">
    <source>
        <dbReference type="ARBA" id="ARBA00022737"/>
    </source>
</evidence>
<accession>A0AAN9UVA8</accession>
<keyword evidence="1" id="KW-0677">Repeat</keyword>
<reference evidence="5 6" key="1">
    <citation type="submission" date="2024-02" db="EMBL/GenBank/DDBJ databases">
        <title>De novo assembly and annotation of 12 fungi associated with fruit tree decline syndrome in Ontario, Canada.</title>
        <authorList>
            <person name="Sulman M."/>
            <person name="Ellouze W."/>
            <person name="Ilyukhin E."/>
        </authorList>
    </citation>
    <scope>NUCLEOTIDE SEQUENCE [LARGE SCALE GENOMIC DNA]</scope>
    <source>
        <strain evidence="5 6">M11/M66-122</strain>
    </source>
</reference>
<dbReference type="Gene3D" id="1.25.40.20">
    <property type="entry name" value="Ankyrin repeat-containing domain"/>
    <property type="match status" value="3"/>
</dbReference>
<dbReference type="Proteomes" id="UP001320420">
    <property type="component" value="Unassembled WGS sequence"/>
</dbReference>
<feature type="repeat" description="ANK" evidence="3">
    <location>
        <begin position="172"/>
        <end position="204"/>
    </location>
</feature>